<organism evidence="1 2">
    <name type="scientific">Paralvinella palmiformis</name>
    <dbReference type="NCBI Taxonomy" id="53620"/>
    <lineage>
        <taxon>Eukaryota</taxon>
        <taxon>Metazoa</taxon>
        <taxon>Spiralia</taxon>
        <taxon>Lophotrochozoa</taxon>
        <taxon>Annelida</taxon>
        <taxon>Polychaeta</taxon>
        <taxon>Sedentaria</taxon>
        <taxon>Canalipalpata</taxon>
        <taxon>Terebellida</taxon>
        <taxon>Terebelliformia</taxon>
        <taxon>Alvinellidae</taxon>
        <taxon>Paralvinella</taxon>
    </lineage>
</organism>
<dbReference type="Proteomes" id="UP001208570">
    <property type="component" value="Unassembled WGS sequence"/>
</dbReference>
<evidence type="ECO:0000313" key="1">
    <source>
        <dbReference type="EMBL" id="KAK2153985.1"/>
    </source>
</evidence>
<keyword evidence="2" id="KW-1185">Reference proteome</keyword>
<name>A0AAD9N266_9ANNE</name>
<gene>
    <name evidence="1" type="ORF">LSH36_280g03074</name>
</gene>
<sequence>MCVCVRDGDEQNGTRTLTICLEAHSKDAVYGCTYPTVKSTKNATSHTHTQRITHYIWKMTITWKCYGCVVNLITIIKLRSVSTRLWQGDFDTTGNDGGPRHEAWKVNQYGEI</sequence>
<proteinExistence type="predicted"/>
<reference evidence="1" key="1">
    <citation type="journal article" date="2023" name="Mol. Biol. Evol.">
        <title>Third-Generation Sequencing Reveals the Adaptive Role of the Epigenome in Three Deep-Sea Polychaetes.</title>
        <authorList>
            <person name="Perez M."/>
            <person name="Aroh O."/>
            <person name="Sun Y."/>
            <person name="Lan Y."/>
            <person name="Juniper S.K."/>
            <person name="Young C.R."/>
            <person name="Angers B."/>
            <person name="Qian P.Y."/>
        </authorList>
    </citation>
    <scope>NUCLEOTIDE SEQUENCE</scope>
    <source>
        <strain evidence="1">P08H-3</strain>
    </source>
</reference>
<dbReference type="EMBL" id="JAODUP010000280">
    <property type="protein sequence ID" value="KAK2153985.1"/>
    <property type="molecule type" value="Genomic_DNA"/>
</dbReference>
<accession>A0AAD9N266</accession>
<protein>
    <submittedName>
        <fullName evidence="1">Uncharacterized protein</fullName>
    </submittedName>
</protein>
<comment type="caution">
    <text evidence="1">The sequence shown here is derived from an EMBL/GenBank/DDBJ whole genome shotgun (WGS) entry which is preliminary data.</text>
</comment>
<dbReference type="AlphaFoldDB" id="A0AAD9N266"/>
<evidence type="ECO:0000313" key="2">
    <source>
        <dbReference type="Proteomes" id="UP001208570"/>
    </source>
</evidence>